<dbReference type="RefSeq" id="WP_377090387.1">
    <property type="nucleotide sequence ID" value="NZ_JBHSJL010000014.1"/>
</dbReference>
<comment type="caution">
    <text evidence="1">The sequence shown here is derived from an EMBL/GenBank/DDBJ whole genome shotgun (WGS) entry which is preliminary data.</text>
</comment>
<evidence type="ECO:0000313" key="2">
    <source>
        <dbReference type="Proteomes" id="UP001597389"/>
    </source>
</evidence>
<evidence type="ECO:0000313" key="1">
    <source>
        <dbReference type="EMBL" id="MFD2158225.1"/>
    </source>
</evidence>
<reference evidence="2" key="1">
    <citation type="journal article" date="2019" name="Int. J. Syst. Evol. Microbiol.">
        <title>The Global Catalogue of Microorganisms (GCM) 10K type strain sequencing project: providing services to taxonomists for standard genome sequencing and annotation.</title>
        <authorList>
            <consortium name="The Broad Institute Genomics Platform"/>
            <consortium name="The Broad Institute Genome Sequencing Center for Infectious Disease"/>
            <person name="Wu L."/>
            <person name="Ma J."/>
        </authorList>
    </citation>
    <scope>NUCLEOTIDE SEQUENCE [LARGE SCALE GENOMIC DNA]</scope>
    <source>
        <strain evidence="2">CCUG 57942</strain>
    </source>
</reference>
<dbReference type="Proteomes" id="UP001597389">
    <property type="component" value="Unassembled WGS sequence"/>
</dbReference>
<sequence length="134" mass="15052">MTIIEKGTEAFSVIEELLGEYPDSTEYEGVTGIDCDEDDLEAQRQDGDDDPMAIIEVIAHWNPNTKEGILDWYFARESTVNDAEPNIEHGGPLLAFRYDSDEPDLDNLLEAAVPALNDSVEWAEFQLNDDEDEV</sequence>
<name>A0ABW4Z8K1_9BACT</name>
<keyword evidence="2" id="KW-1185">Reference proteome</keyword>
<protein>
    <submittedName>
        <fullName evidence="1">Uncharacterized protein</fullName>
    </submittedName>
</protein>
<accession>A0ABW4Z8K1</accession>
<dbReference type="EMBL" id="JBHUJB010000021">
    <property type="protein sequence ID" value="MFD2158225.1"/>
    <property type="molecule type" value="Genomic_DNA"/>
</dbReference>
<gene>
    <name evidence="1" type="ORF">ACFSW8_04885</name>
</gene>
<organism evidence="1 2">
    <name type="scientific">Rubritalea tangerina</name>
    <dbReference type="NCBI Taxonomy" id="430798"/>
    <lineage>
        <taxon>Bacteria</taxon>
        <taxon>Pseudomonadati</taxon>
        <taxon>Verrucomicrobiota</taxon>
        <taxon>Verrucomicrobiia</taxon>
        <taxon>Verrucomicrobiales</taxon>
        <taxon>Rubritaleaceae</taxon>
        <taxon>Rubritalea</taxon>
    </lineage>
</organism>
<proteinExistence type="predicted"/>